<dbReference type="AlphaFoldDB" id="A0A9X3SHF0"/>
<sequence length="433" mass="47501">MDDADLDRLAARIVADVVAAATAATGSGAYDWWKVLFALYPNSKPTHAKRVRDPAVLAEDVTALLAADGWQGPVRPCVFCGAACTVLWAKSTLPMFDSLRAINTLPPRVAGWPVCRSCRLAVWALPYGAWVTAGSATVLTCEADGVERAFVARHVRRAARIGQLGFEGLASGRGPEAEVLRALRAHADAPAPAVLWTFKNDNQEPWLRVSAIRAGAVGFLHRMPADPDCAAGWSALKRALHRTGSSGEVVLDGATAAARTLFDPDQAPTDRLLDLLWRLSRNDEPSSLRMWRWRALAALYVKEMHAMDPQRLRPVAELIARWIAADSRRGRFNEYRRAAGSAYPLSRLLVEMSARLYRDGHVVGDLTDVTPELLAAGEQGWRTRACLWFEVMAELHRQGVTISESPLEDDTDEEAPTRFDPLADEAEADEDYA</sequence>
<gene>
    <name evidence="2" type="ORF">LG943_12930</name>
</gene>
<comment type="caution">
    <text evidence="2">The sequence shown here is derived from an EMBL/GenBank/DDBJ whole genome shotgun (WGS) entry which is preliminary data.</text>
</comment>
<reference evidence="2" key="1">
    <citation type="submission" date="2021-10" db="EMBL/GenBank/DDBJ databases">
        <title>Streptomonospora sp. nov., isolated from mangrove soil.</title>
        <authorList>
            <person name="Chen X."/>
            <person name="Ge X."/>
            <person name="Liu W."/>
        </authorList>
    </citation>
    <scope>NUCLEOTIDE SEQUENCE</scope>
    <source>
        <strain evidence="2">S1-112</strain>
    </source>
</reference>
<dbReference type="RefSeq" id="WP_270072486.1">
    <property type="nucleotide sequence ID" value="NZ_JAJAQC010000018.1"/>
</dbReference>
<evidence type="ECO:0000256" key="1">
    <source>
        <dbReference type="SAM" id="MobiDB-lite"/>
    </source>
</evidence>
<protein>
    <recommendedName>
        <fullName evidence="4">CRISPR-associated protein</fullName>
    </recommendedName>
</protein>
<feature type="region of interest" description="Disordered" evidence="1">
    <location>
        <begin position="402"/>
        <end position="433"/>
    </location>
</feature>
<dbReference type="EMBL" id="JAJAQC010000018">
    <property type="protein sequence ID" value="MDA0565214.1"/>
    <property type="molecule type" value="Genomic_DNA"/>
</dbReference>
<feature type="compositionally biased region" description="Acidic residues" evidence="1">
    <location>
        <begin position="422"/>
        <end position="433"/>
    </location>
</feature>
<proteinExistence type="predicted"/>
<name>A0A9X3SHF0_9ACTN</name>
<dbReference type="Proteomes" id="UP001140076">
    <property type="component" value="Unassembled WGS sequence"/>
</dbReference>
<organism evidence="2 3">
    <name type="scientific">Streptomonospora mangrovi</name>
    <dbReference type="NCBI Taxonomy" id="2883123"/>
    <lineage>
        <taxon>Bacteria</taxon>
        <taxon>Bacillati</taxon>
        <taxon>Actinomycetota</taxon>
        <taxon>Actinomycetes</taxon>
        <taxon>Streptosporangiales</taxon>
        <taxon>Nocardiopsidaceae</taxon>
        <taxon>Streptomonospora</taxon>
    </lineage>
</organism>
<evidence type="ECO:0008006" key="4">
    <source>
        <dbReference type="Google" id="ProtNLM"/>
    </source>
</evidence>
<evidence type="ECO:0000313" key="2">
    <source>
        <dbReference type="EMBL" id="MDA0565214.1"/>
    </source>
</evidence>
<keyword evidence="3" id="KW-1185">Reference proteome</keyword>
<accession>A0A9X3SHF0</accession>
<evidence type="ECO:0000313" key="3">
    <source>
        <dbReference type="Proteomes" id="UP001140076"/>
    </source>
</evidence>